<gene>
    <name evidence="2" type="ORF">Asi02nite_07760</name>
</gene>
<evidence type="ECO:0000256" key="1">
    <source>
        <dbReference type="SAM" id="Phobius"/>
    </source>
</evidence>
<feature type="transmembrane region" description="Helical" evidence="1">
    <location>
        <begin position="83"/>
        <end position="101"/>
    </location>
</feature>
<evidence type="ECO:0000313" key="3">
    <source>
        <dbReference type="Proteomes" id="UP000604117"/>
    </source>
</evidence>
<feature type="transmembrane region" description="Helical" evidence="1">
    <location>
        <begin position="218"/>
        <end position="242"/>
    </location>
</feature>
<reference evidence="2 3" key="1">
    <citation type="submission" date="2021-01" db="EMBL/GenBank/DDBJ databases">
        <title>Whole genome shotgun sequence of Asanoa siamensis NBRC 107932.</title>
        <authorList>
            <person name="Komaki H."/>
            <person name="Tamura T."/>
        </authorList>
    </citation>
    <scope>NUCLEOTIDE SEQUENCE [LARGE SCALE GENOMIC DNA]</scope>
    <source>
        <strain evidence="2 3">NBRC 107932</strain>
    </source>
</reference>
<keyword evidence="3" id="KW-1185">Reference proteome</keyword>
<dbReference type="EMBL" id="BONE01000004">
    <property type="protein sequence ID" value="GIF71258.1"/>
    <property type="molecule type" value="Genomic_DNA"/>
</dbReference>
<feature type="transmembrane region" description="Helical" evidence="1">
    <location>
        <begin position="160"/>
        <end position="178"/>
    </location>
</feature>
<comment type="caution">
    <text evidence="2">The sequence shown here is derived from an EMBL/GenBank/DDBJ whole genome shotgun (WGS) entry which is preliminary data.</text>
</comment>
<evidence type="ECO:0000313" key="2">
    <source>
        <dbReference type="EMBL" id="GIF71258.1"/>
    </source>
</evidence>
<dbReference type="Proteomes" id="UP000604117">
    <property type="component" value="Unassembled WGS sequence"/>
</dbReference>
<organism evidence="2 3">
    <name type="scientific">Asanoa siamensis</name>
    <dbReference type="NCBI Taxonomy" id="926357"/>
    <lineage>
        <taxon>Bacteria</taxon>
        <taxon>Bacillati</taxon>
        <taxon>Actinomycetota</taxon>
        <taxon>Actinomycetes</taxon>
        <taxon>Micromonosporales</taxon>
        <taxon>Micromonosporaceae</taxon>
        <taxon>Asanoa</taxon>
    </lineage>
</organism>
<dbReference type="RefSeq" id="WP_203710749.1">
    <property type="nucleotide sequence ID" value="NZ_BONE01000004.1"/>
</dbReference>
<keyword evidence="1" id="KW-1133">Transmembrane helix</keyword>
<protein>
    <submittedName>
        <fullName evidence="2">Uncharacterized protein</fullName>
    </submittedName>
</protein>
<sequence>MSDPHRDQSPAELLESVTALRRRTRADRQAYWFPLVLFGLLTAAAAPFYVESVAPFDGKPAPADAHPLAALGGVFLDRSAALGWYWLVALVAGFLATLAWYHWRAERTGVATPTRGYVKAGAIGVAVGLLLPVVLRFVLFNMDSAISDGTRWLTMPMLGVANRGMLPHLVITVGLLVLARLERSLGLLAVALAFATAVIAVNGWFHLSEFEPGDLTRFSFLLAAVPPAAILLAGGAIAALAAKRGTSTRGLV</sequence>
<feature type="transmembrane region" description="Helical" evidence="1">
    <location>
        <begin position="185"/>
        <end position="206"/>
    </location>
</feature>
<proteinExistence type="predicted"/>
<feature type="transmembrane region" description="Helical" evidence="1">
    <location>
        <begin position="30"/>
        <end position="50"/>
    </location>
</feature>
<keyword evidence="1" id="KW-0472">Membrane</keyword>
<keyword evidence="1" id="KW-0812">Transmembrane</keyword>
<feature type="transmembrane region" description="Helical" evidence="1">
    <location>
        <begin position="122"/>
        <end position="140"/>
    </location>
</feature>
<name>A0ABQ4CJW2_9ACTN</name>
<accession>A0ABQ4CJW2</accession>